<feature type="binding site" evidence="4 5">
    <location>
        <position position="131"/>
    </location>
    <ligand>
        <name>Zn(2+)</name>
        <dbReference type="ChEBI" id="CHEBI:29105"/>
    </ligand>
</feature>
<dbReference type="SUPFAM" id="SSF52467">
    <property type="entry name" value="DHS-like NAD/FAD-binding domain"/>
    <property type="match status" value="1"/>
</dbReference>
<keyword evidence="4 5" id="KW-0479">Metal-binding</keyword>
<dbReference type="PROSITE" id="PS50305">
    <property type="entry name" value="SIRTUIN"/>
    <property type="match status" value="1"/>
</dbReference>
<evidence type="ECO:0000313" key="8">
    <source>
        <dbReference type="EMBL" id="MDB0579161.1"/>
    </source>
</evidence>
<organism evidence="7 9">
    <name type="scientific">Salinicoccus roseus</name>
    <dbReference type="NCBI Taxonomy" id="45670"/>
    <lineage>
        <taxon>Bacteria</taxon>
        <taxon>Bacillati</taxon>
        <taxon>Bacillota</taxon>
        <taxon>Bacilli</taxon>
        <taxon>Bacillales</taxon>
        <taxon>Staphylococcaceae</taxon>
        <taxon>Salinicoccus</taxon>
    </lineage>
</organism>
<dbReference type="EC" id="2.3.1.286" evidence="4"/>
<evidence type="ECO:0000313" key="10">
    <source>
        <dbReference type="Proteomes" id="UP000527860"/>
    </source>
</evidence>
<dbReference type="Proteomes" id="UP000527860">
    <property type="component" value="Unassembled WGS sequence"/>
</dbReference>
<feature type="binding site" evidence="4">
    <location>
        <position position="35"/>
    </location>
    <ligand>
        <name>NAD(+)</name>
        <dbReference type="ChEBI" id="CHEBI:57540"/>
    </ligand>
</feature>
<comment type="caution">
    <text evidence="4">Lacks conserved residue(s) required for the propagation of feature annotation.</text>
</comment>
<dbReference type="AlphaFoldDB" id="A0A0C2HR74"/>
<feature type="binding site" evidence="4">
    <location>
        <position position="107"/>
    </location>
    <ligand>
        <name>NAD(+)</name>
        <dbReference type="ChEBI" id="CHEBI:57540"/>
    </ligand>
</feature>
<feature type="binding site" evidence="4">
    <location>
        <position position="191"/>
    </location>
    <ligand>
        <name>NAD(+)</name>
        <dbReference type="ChEBI" id="CHEBI:57540"/>
    </ligand>
</feature>
<feature type="binding site" evidence="4">
    <location>
        <position position="108"/>
    </location>
    <ligand>
        <name>nicotinamide</name>
        <dbReference type="ChEBI" id="CHEBI:17154"/>
    </ligand>
</feature>
<feature type="active site" description="Proton acceptor" evidence="4 5">
    <location>
        <position position="123"/>
    </location>
</feature>
<feature type="binding site" evidence="4">
    <location>
        <position position="24"/>
    </location>
    <ligand>
        <name>NAD(+)</name>
        <dbReference type="ChEBI" id="CHEBI:57540"/>
    </ligand>
</feature>
<evidence type="ECO:0000259" key="6">
    <source>
        <dbReference type="PROSITE" id="PS50305"/>
    </source>
</evidence>
<keyword evidence="10" id="KW-1185">Reference proteome</keyword>
<proteinExistence type="inferred from homology"/>
<accession>A0A0C2HR74</accession>
<feature type="binding site" evidence="4 5">
    <location>
        <position position="151"/>
    </location>
    <ligand>
        <name>Zn(2+)</name>
        <dbReference type="ChEBI" id="CHEBI:29105"/>
    </ligand>
</feature>
<dbReference type="Pfam" id="PF02146">
    <property type="entry name" value="SIR2"/>
    <property type="match status" value="1"/>
</dbReference>
<feature type="binding site" evidence="4">
    <location>
        <position position="214"/>
    </location>
    <ligand>
        <name>NAD(+)</name>
        <dbReference type="ChEBI" id="CHEBI:57540"/>
    </ligand>
</feature>
<keyword evidence="2 4" id="KW-0808">Transferase</keyword>
<comment type="subcellular location">
    <subcellularLocation>
        <location evidence="4">Cytoplasm</location>
    </subcellularLocation>
</comment>
<dbReference type="InterPro" id="IPR026591">
    <property type="entry name" value="Sirtuin_cat_small_dom_sf"/>
</dbReference>
<dbReference type="InterPro" id="IPR026590">
    <property type="entry name" value="Ssirtuin_cat_dom"/>
</dbReference>
<dbReference type="Gene3D" id="3.30.1600.10">
    <property type="entry name" value="SIR2/SIRT2 'Small Domain"/>
    <property type="match status" value="1"/>
</dbReference>
<reference evidence="8 10" key="4">
    <citation type="submission" date="2022-12" db="EMBL/GenBank/DDBJ databases">
        <title>Genome analysis and biological profiling of marine Salinicoccus roseus MOSEL-ME25.</title>
        <authorList>
            <person name="Mirza F.T."/>
            <person name="Xie Y."/>
            <person name="Shinwari Z.K."/>
        </authorList>
    </citation>
    <scope>NUCLEOTIDE SEQUENCE [LARGE SCALE GENOMIC DNA]</scope>
    <source>
        <strain evidence="8 10">MOSEL-ME25</strain>
    </source>
</reference>
<dbReference type="GO" id="GO:0017136">
    <property type="term" value="F:histone deacetylase activity, NAD-dependent"/>
    <property type="evidence" value="ECO:0007669"/>
    <property type="project" value="TreeGrafter"/>
</dbReference>
<sequence length="247" mass="27772">MEHELRRFSTIMDESRRTVFFTGAGVSVKSGIPDFRSMGGLFDEISRAGHSPEYLLSREHLEDDPESFIRFYRKRLMLADKAPNIVHDFIAHEERTGRSLGVITQNIDGLHHDAGSRNVDELHGSLNRFYCISCSREYPKQDVMAKDIAHCACGSVIRPDIVLYGEMLDESVINSAIDKLATADTLVVMGSSLLVNPAAFLINYFNGSHLVIINRDDTPFDEEADLVINEDMTEVIETIYNNEGDNI</sequence>
<dbReference type="InterPro" id="IPR003000">
    <property type="entry name" value="Sirtuin"/>
</dbReference>
<dbReference type="InterPro" id="IPR028628">
    <property type="entry name" value="Sirtuin_class_U"/>
</dbReference>
<dbReference type="GO" id="GO:0070403">
    <property type="term" value="F:NAD+ binding"/>
    <property type="evidence" value="ECO:0007669"/>
    <property type="project" value="UniProtKB-UniRule"/>
</dbReference>
<reference evidence="8" key="3">
    <citation type="submission" date="2020-04" db="EMBL/GenBank/DDBJ databases">
        <authorList>
            <person name="Tanveer F."/>
            <person name="Xie Y."/>
            <person name="Shinwari Z.K."/>
        </authorList>
    </citation>
    <scope>NUCLEOTIDE SEQUENCE</scope>
    <source>
        <strain evidence="8">MOSEL-ME25</strain>
    </source>
</reference>
<dbReference type="OrthoDB" id="9800582at2"/>
<dbReference type="Gene3D" id="3.40.50.1220">
    <property type="entry name" value="TPP-binding domain"/>
    <property type="match status" value="1"/>
</dbReference>
<dbReference type="Proteomes" id="UP000031546">
    <property type="component" value="Unassembled WGS sequence"/>
</dbReference>
<feature type="binding site" evidence="4">
    <location>
        <position position="123"/>
    </location>
    <ligand>
        <name>NAD(+)</name>
        <dbReference type="ChEBI" id="CHEBI:57540"/>
    </ligand>
</feature>
<feature type="binding site" evidence="4">
    <location>
        <position position="231"/>
    </location>
    <ligand>
        <name>NAD(+)</name>
        <dbReference type="ChEBI" id="CHEBI:57540"/>
    </ligand>
</feature>
<reference evidence="7 9" key="1">
    <citation type="submission" date="2015-01" db="EMBL/GenBank/DDBJ databases">
        <title>Genome sequences of high lactate-tolerant strain Salinicoccus roseus W12 with industrial interest.</title>
        <authorList>
            <person name="Wang H."/>
            <person name="Yu B."/>
        </authorList>
    </citation>
    <scope>NUCLEOTIDE SEQUENCE [LARGE SCALE GENOMIC DNA]</scope>
    <source>
        <strain evidence="7 9">W12</strain>
    </source>
</reference>
<dbReference type="NCBIfam" id="NF001752">
    <property type="entry name" value="PRK00481.1-1"/>
    <property type="match status" value="1"/>
</dbReference>
<name>A0A0C2HR74_9STAP</name>
<evidence type="ECO:0000256" key="1">
    <source>
        <dbReference type="ARBA" id="ARBA00022490"/>
    </source>
</evidence>
<keyword evidence="1 4" id="KW-0963">Cytoplasm</keyword>
<dbReference type="GeneID" id="77844162"/>
<dbReference type="RefSeq" id="WP_040104783.1">
    <property type="nucleotide sequence ID" value="NZ_JABEVU030000001.1"/>
</dbReference>
<dbReference type="GO" id="GO:0008270">
    <property type="term" value="F:zinc ion binding"/>
    <property type="evidence" value="ECO:0007669"/>
    <property type="project" value="UniProtKB-UniRule"/>
</dbReference>
<evidence type="ECO:0000256" key="3">
    <source>
        <dbReference type="ARBA" id="ARBA00023027"/>
    </source>
</evidence>
<dbReference type="PANTHER" id="PTHR11085">
    <property type="entry name" value="NAD-DEPENDENT PROTEIN DEACYLASE SIRTUIN-5, MITOCHONDRIAL-RELATED"/>
    <property type="match status" value="1"/>
</dbReference>
<feature type="binding site" evidence="4">
    <location>
        <position position="35"/>
    </location>
    <ligand>
        <name>nicotinamide</name>
        <dbReference type="ChEBI" id="CHEBI:17154"/>
    </ligand>
</feature>
<comment type="similarity">
    <text evidence="4">Belongs to the sirtuin family. Class U subfamily.</text>
</comment>
<evidence type="ECO:0000256" key="2">
    <source>
        <dbReference type="ARBA" id="ARBA00022679"/>
    </source>
</evidence>
<comment type="catalytic activity">
    <reaction evidence="4">
        <text>N(6)-acetyl-L-lysyl-[protein] + NAD(+) + H2O = 2''-O-acetyl-ADP-D-ribose + nicotinamide + L-lysyl-[protein]</text>
        <dbReference type="Rhea" id="RHEA:43636"/>
        <dbReference type="Rhea" id="RHEA-COMP:9752"/>
        <dbReference type="Rhea" id="RHEA-COMP:10731"/>
        <dbReference type="ChEBI" id="CHEBI:15377"/>
        <dbReference type="ChEBI" id="CHEBI:17154"/>
        <dbReference type="ChEBI" id="CHEBI:29969"/>
        <dbReference type="ChEBI" id="CHEBI:57540"/>
        <dbReference type="ChEBI" id="CHEBI:61930"/>
        <dbReference type="ChEBI" id="CHEBI:83767"/>
        <dbReference type="EC" id="2.3.1.286"/>
    </reaction>
</comment>
<evidence type="ECO:0000313" key="9">
    <source>
        <dbReference type="Proteomes" id="UP000031546"/>
    </source>
</evidence>
<feature type="binding site" evidence="4">
    <location>
        <position position="105"/>
    </location>
    <ligand>
        <name>NAD(+)</name>
        <dbReference type="ChEBI" id="CHEBI:57540"/>
    </ligand>
</feature>
<feature type="binding site" evidence="4">
    <location>
        <position position="36"/>
    </location>
    <ligand>
        <name>NAD(+)</name>
        <dbReference type="ChEBI" id="CHEBI:57540"/>
    </ligand>
</feature>
<dbReference type="PANTHER" id="PTHR11085:SF4">
    <property type="entry name" value="NAD-DEPENDENT PROTEIN DEACYLASE"/>
    <property type="match status" value="1"/>
</dbReference>
<protein>
    <recommendedName>
        <fullName evidence="4">NAD-dependent protein deacetylase</fullName>
        <ecNumber evidence="4">2.3.1.286</ecNumber>
    </recommendedName>
    <alternativeName>
        <fullName evidence="4">Regulatory protein SIR2 homolog</fullName>
    </alternativeName>
</protein>
<feature type="binding site" evidence="4">
    <location>
        <position position="108"/>
    </location>
    <ligand>
        <name>NAD(+)</name>
        <dbReference type="ChEBI" id="CHEBI:57540"/>
    </ligand>
</feature>
<evidence type="ECO:0000256" key="4">
    <source>
        <dbReference type="HAMAP-Rule" id="MF_01968"/>
    </source>
</evidence>
<dbReference type="HAMAP" id="MF_01968">
    <property type="entry name" value="Sirtuin_ClassU"/>
    <property type="match status" value="1"/>
</dbReference>
<comment type="caution">
    <text evidence="7">The sequence shown here is derived from an EMBL/GenBank/DDBJ whole genome shotgun (WGS) entry which is preliminary data.</text>
</comment>
<keyword evidence="8" id="KW-0012">Acyltransferase</keyword>
<evidence type="ECO:0000313" key="7">
    <source>
        <dbReference type="EMBL" id="KIH72011.1"/>
    </source>
</evidence>
<gene>
    <name evidence="4" type="primary">cobB</name>
    <name evidence="8" type="ORF">F7P68_0001240</name>
    <name evidence="7" type="ORF">SN16_01220</name>
</gene>
<dbReference type="GO" id="GO:0005737">
    <property type="term" value="C:cytoplasm"/>
    <property type="evidence" value="ECO:0007669"/>
    <property type="project" value="UniProtKB-SubCell"/>
</dbReference>
<feature type="binding site" evidence="4 5">
    <location>
        <position position="153"/>
    </location>
    <ligand>
        <name>Zn(2+)</name>
        <dbReference type="ChEBI" id="CHEBI:29105"/>
    </ligand>
</feature>
<dbReference type="InterPro" id="IPR029035">
    <property type="entry name" value="DHS-like_NAD/FAD-binding_dom"/>
</dbReference>
<keyword evidence="4 5" id="KW-0862">Zinc</keyword>
<comment type="cofactor">
    <cofactor evidence="4">
        <name>Zn(2+)</name>
        <dbReference type="ChEBI" id="CHEBI:29105"/>
    </cofactor>
    <text evidence="4">Binds 1 zinc ion per subunit.</text>
</comment>
<dbReference type="EMBL" id="JXII01000001">
    <property type="protein sequence ID" value="KIH72011.1"/>
    <property type="molecule type" value="Genomic_DNA"/>
</dbReference>
<dbReference type="EMBL" id="JABEVU030000001">
    <property type="protein sequence ID" value="MDB0579161.1"/>
    <property type="molecule type" value="Genomic_DNA"/>
</dbReference>
<comment type="function">
    <text evidence="4">NAD-dependent protein deacetylase which modulates the activities of several enzymes which are inactive in their acetylated form.</text>
</comment>
<dbReference type="InterPro" id="IPR050134">
    <property type="entry name" value="NAD-dep_sirtuin_deacylases"/>
</dbReference>
<feature type="binding site" evidence="4">
    <location>
        <position position="107"/>
    </location>
    <ligand>
        <name>nicotinamide</name>
        <dbReference type="ChEBI" id="CHEBI:17154"/>
    </ligand>
</feature>
<feature type="binding site" evidence="4 5">
    <location>
        <position position="134"/>
    </location>
    <ligand>
        <name>Zn(2+)</name>
        <dbReference type="ChEBI" id="CHEBI:29105"/>
    </ligand>
</feature>
<keyword evidence="3 4" id="KW-0520">NAD</keyword>
<feature type="binding site" evidence="4">
    <location>
        <position position="192"/>
    </location>
    <ligand>
        <name>NAD(+)</name>
        <dbReference type="ChEBI" id="CHEBI:57540"/>
    </ligand>
</feature>
<reference evidence="10" key="2">
    <citation type="submission" date="2020-04" db="EMBL/GenBank/DDBJ databases">
        <title>Genome analysis and biological profiling of marine Cellulosimicrobium funkei MOSEL-ME6.</title>
        <authorList>
            <person name="Tanveer F."/>
            <person name="Xie Y."/>
            <person name="Shinwari Z.K."/>
        </authorList>
    </citation>
    <scope>NUCLEOTIDE SEQUENCE [LARGE SCALE GENOMIC DNA]</scope>
    <source>
        <strain evidence="10">MOSEL-ME25</strain>
    </source>
</reference>
<dbReference type="STRING" id="45670.SN16_01220"/>
<feature type="domain" description="Deacetylase sirtuin-type" evidence="6">
    <location>
        <begin position="1"/>
        <end position="247"/>
    </location>
</feature>
<evidence type="ECO:0000256" key="5">
    <source>
        <dbReference type="PROSITE-ProRule" id="PRU00236"/>
    </source>
</evidence>